<dbReference type="Proteomes" id="UP000381093">
    <property type="component" value="Unassembled WGS sequence"/>
</dbReference>
<dbReference type="AlphaFoldDB" id="A0A5E7ER09"/>
<evidence type="ECO:0000313" key="2">
    <source>
        <dbReference type="Proteomes" id="UP000381093"/>
    </source>
</evidence>
<accession>A0A5E7ER09</accession>
<gene>
    <name evidence="1" type="ORF">PS710_04894</name>
</gene>
<dbReference type="EMBL" id="CABVHW010000022">
    <property type="protein sequence ID" value="VVO29326.1"/>
    <property type="molecule type" value="Genomic_DNA"/>
</dbReference>
<proteinExistence type="predicted"/>
<protein>
    <submittedName>
        <fullName evidence="1">Uncharacterized protein</fullName>
    </submittedName>
</protein>
<name>A0A5E7ER09_PSEFL</name>
<organism evidence="1 2">
    <name type="scientific">Pseudomonas fluorescens</name>
    <dbReference type="NCBI Taxonomy" id="294"/>
    <lineage>
        <taxon>Bacteria</taxon>
        <taxon>Pseudomonadati</taxon>
        <taxon>Pseudomonadota</taxon>
        <taxon>Gammaproteobacteria</taxon>
        <taxon>Pseudomonadales</taxon>
        <taxon>Pseudomonadaceae</taxon>
        <taxon>Pseudomonas</taxon>
    </lineage>
</organism>
<reference evidence="1 2" key="1">
    <citation type="submission" date="2019-09" db="EMBL/GenBank/DDBJ databases">
        <authorList>
            <person name="Chandra G."/>
            <person name="Truman W A."/>
        </authorList>
    </citation>
    <scope>NUCLEOTIDE SEQUENCE [LARGE SCALE GENOMIC DNA]</scope>
    <source>
        <strain evidence="1">PS710</strain>
    </source>
</reference>
<evidence type="ECO:0000313" key="1">
    <source>
        <dbReference type="EMBL" id="VVO29326.1"/>
    </source>
</evidence>
<sequence length="102" mass="11565">MFVLLDKGEILINVFLRPMLLPQERLAQKIESHGFLERQASKDFVALMVFAEGSYFPEVRALHVREHKHLDLLSIATAELCRNAQSCSADYYEGLLYGGSHA</sequence>